<evidence type="ECO:0000313" key="3">
    <source>
        <dbReference type="Proteomes" id="UP000001940"/>
    </source>
</evidence>
<dbReference type="InParanoid" id="D1MN72"/>
<proteinExistence type="predicted"/>
<dbReference type="WormBase" id="K01A6.7">
    <property type="protein sequence ID" value="CE44307"/>
    <property type="gene ID" value="WBGene00045096"/>
</dbReference>
<dbReference type="AlphaFoldDB" id="D1MN72"/>
<gene>
    <name evidence="2" type="ORF">CELE_K01A6.7</name>
    <name evidence="2 4" type="ORF">K01A6.7</name>
</gene>
<dbReference type="EMBL" id="BX284604">
    <property type="protein sequence ID" value="CBI63226.1"/>
    <property type="molecule type" value="Genomic_DNA"/>
</dbReference>
<reference evidence="2 3" key="1">
    <citation type="journal article" date="1998" name="Science">
        <title>Genome sequence of the nematode C. elegans: a platform for investigating biology.</title>
        <authorList>
            <consortium name="The C. elegans sequencing consortium"/>
            <person name="Sulson J.E."/>
            <person name="Waterston R."/>
        </authorList>
    </citation>
    <scope>NUCLEOTIDE SEQUENCE [LARGE SCALE GENOMIC DNA]</scope>
    <source>
        <strain evidence="2 3">Bristol N2</strain>
    </source>
</reference>
<evidence type="ECO:0000313" key="2">
    <source>
        <dbReference type="EMBL" id="CBI63226.1"/>
    </source>
</evidence>
<evidence type="ECO:0000256" key="1">
    <source>
        <dbReference type="SAM" id="SignalP"/>
    </source>
</evidence>
<name>D1MN72_CAEEL</name>
<dbReference type="Proteomes" id="UP000001940">
    <property type="component" value="Chromosome IV"/>
</dbReference>
<protein>
    <submittedName>
        <fullName evidence="2">Collagen-like protein</fullName>
    </submittedName>
</protein>
<keyword evidence="1" id="KW-0732">Signal</keyword>
<dbReference type="Bgee" id="WBGene00045096">
    <property type="expression patterns" value="Expressed in larva and 3 other cell types or tissues"/>
</dbReference>
<dbReference type="PaxDb" id="6239-K01A6.7"/>
<organism evidence="2 3">
    <name type="scientific">Caenorhabditis elegans</name>
    <dbReference type="NCBI Taxonomy" id="6239"/>
    <lineage>
        <taxon>Eukaryota</taxon>
        <taxon>Metazoa</taxon>
        <taxon>Ecdysozoa</taxon>
        <taxon>Nematoda</taxon>
        <taxon>Chromadorea</taxon>
        <taxon>Rhabditida</taxon>
        <taxon>Rhabditina</taxon>
        <taxon>Rhabditomorpha</taxon>
        <taxon>Rhabditoidea</taxon>
        <taxon>Rhabditidae</taxon>
        <taxon>Peloderinae</taxon>
        <taxon>Caenorhabditis</taxon>
    </lineage>
</organism>
<dbReference type="HOGENOM" id="CLU_2225572_0_0_1"/>
<feature type="signal peptide" evidence="1">
    <location>
        <begin position="1"/>
        <end position="17"/>
    </location>
</feature>
<dbReference type="AGR" id="WB:WBGene00045096"/>
<keyword evidence="3" id="KW-1185">Reference proteome</keyword>
<evidence type="ECO:0000313" key="4">
    <source>
        <dbReference type="WormBase" id="K01A6.7"/>
    </source>
</evidence>
<accession>D1MN72</accession>
<sequence length="106" mass="10425">MSYSSMIFVLLVSVVLADDQPIPPPVQPGMEGQLGIGQPGFNGQLPGQIGGVQPVIGGIGVPTLPTLPTLPSLPTLPTIPPPGVAPGGVIGQPGVVGGINVPQPGI</sequence>
<feature type="chain" id="PRO_5003025330" evidence="1">
    <location>
        <begin position="18"/>
        <end position="106"/>
    </location>
</feature>